<reference evidence="1 2" key="1">
    <citation type="journal article" date="2021" name="Mar. Drugs">
        <title>Genome Reduction and Secondary Metabolism of the Marine Sponge-Associated Cyanobacterium Leptothoe.</title>
        <authorList>
            <person name="Konstantinou D."/>
            <person name="Popin R.V."/>
            <person name="Fewer D.P."/>
            <person name="Sivonen K."/>
            <person name="Gkelis S."/>
        </authorList>
    </citation>
    <scope>NUCLEOTIDE SEQUENCE [LARGE SCALE GENOMIC DNA]</scope>
    <source>
        <strain evidence="1 2">TAU-MAC 1615</strain>
    </source>
</reference>
<dbReference type="RefSeq" id="WP_215617428.1">
    <property type="nucleotide sequence ID" value="NZ_JADOER010000004.1"/>
</dbReference>
<comment type="caution">
    <text evidence="1">The sequence shown here is derived from an EMBL/GenBank/DDBJ whole genome shotgun (WGS) entry which is preliminary data.</text>
</comment>
<protein>
    <submittedName>
        <fullName evidence="1">Uncharacterized protein</fullName>
    </submittedName>
</protein>
<evidence type="ECO:0000313" key="1">
    <source>
        <dbReference type="EMBL" id="MBT9311547.1"/>
    </source>
</evidence>
<name>A0ABS5Y135_9CYAN</name>
<organism evidence="1 2">
    <name type="scientific">Leptothoe kymatousa TAU-MAC 1615</name>
    <dbReference type="NCBI Taxonomy" id="2364775"/>
    <lineage>
        <taxon>Bacteria</taxon>
        <taxon>Bacillati</taxon>
        <taxon>Cyanobacteriota</taxon>
        <taxon>Cyanophyceae</taxon>
        <taxon>Nodosilineales</taxon>
        <taxon>Cymatolegaceae</taxon>
        <taxon>Leptothoe</taxon>
        <taxon>Leptothoe kymatousa</taxon>
    </lineage>
</organism>
<accession>A0ABS5Y135</accession>
<dbReference type="Proteomes" id="UP001196661">
    <property type="component" value="Unassembled WGS sequence"/>
</dbReference>
<keyword evidence="2" id="KW-1185">Reference proteome</keyword>
<dbReference type="EMBL" id="JADOER010000004">
    <property type="protein sequence ID" value="MBT9311547.1"/>
    <property type="molecule type" value="Genomic_DNA"/>
</dbReference>
<gene>
    <name evidence="1" type="ORF">IXB28_04965</name>
</gene>
<evidence type="ECO:0000313" key="2">
    <source>
        <dbReference type="Proteomes" id="UP001196661"/>
    </source>
</evidence>
<proteinExistence type="predicted"/>
<sequence length="166" mass="18647">MTQFHLYAPKRYPAPKVATKPKHAIRPRRSAPSLGWWLSGIALATLALVPQQQLVRWLAPLAPQTQQTAVNGWPLTPQATASTPCQTMVNKEQRLSRDQLNQFLSLAQGTEQATVHGNIAAPYCVLSPAEQPKQQQAYPLAFDPNTWFVVNYDQGKYTDFDFVFKQ</sequence>